<proteinExistence type="predicted"/>
<reference evidence="2" key="4">
    <citation type="submission" date="2019-03" db="UniProtKB">
        <authorList>
            <consortium name="EnsemblPlants"/>
        </authorList>
    </citation>
    <scope>IDENTIFICATION</scope>
</reference>
<accession>A0A453DZW0</accession>
<reference evidence="3" key="1">
    <citation type="journal article" date="2014" name="Science">
        <title>Ancient hybridizations among the ancestral genomes of bread wheat.</title>
        <authorList>
            <consortium name="International Wheat Genome Sequencing Consortium,"/>
            <person name="Marcussen T."/>
            <person name="Sandve S.R."/>
            <person name="Heier L."/>
            <person name="Spannagl M."/>
            <person name="Pfeifer M."/>
            <person name="Jakobsen K.S."/>
            <person name="Wulff B.B."/>
            <person name="Steuernagel B."/>
            <person name="Mayer K.F."/>
            <person name="Olsen O.A."/>
        </authorList>
    </citation>
    <scope>NUCLEOTIDE SEQUENCE [LARGE SCALE GENOMIC DNA]</scope>
    <source>
        <strain evidence="3">cv. AL8/78</strain>
    </source>
</reference>
<keyword evidence="3" id="KW-1185">Reference proteome</keyword>
<dbReference type="Proteomes" id="UP000015105">
    <property type="component" value="Chromosome 3D"/>
</dbReference>
<sequence length="76" mass="8608">SKNAAVDQHVWTVDSSPLDFRFLLGKEDAIFCPVPETTHMHILPVQEEGIQRGNLFHRNSRVPARPDSLESLRSGR</sequence>
<reference evidence="3" key="2">
    <citation type="journal article" date="2017" name="Nat. Plants">
        <title>The Aegilops tauschii genome reveals multiple impacts of transposons.</title>
        <authorList>
            <person name="Zhao G."/>
            <person name="Zou C."/>
            <person name="Li K."/>
            <person name="Wang K."/>
            <person name="Li T."/>
            <person name="Gao L."/>
            <person name="Zhang X."/>
            <person name="Wang H."/>
            <person name="Yang Z."/>
            <person name="Liu X."/>
            <person name="Jiang W."/>
            <person name="Mao L."/>
            <person name="Kong X."/>
            <person name="Jiao Y."/>
            <person name="Jia J."/>
        </authorList>
    </citation>
    <scope>NUCLEOTIDE SEQUENCE [LARGE SCALE GENOMIC DNA]</scope>
    <source>
        <strain evidence="3">cv. AL8/78</strain>
    </source>
</reference>
<evidence type="ECO:0000313" key="3">
    <source>
        <dbReference type="Proteomes" id="UP000015105"/>
    </source>
</evidence>
<feature type="region of interest" description="Disordered" evidence="1">
    <location>
        <begin position="57"/>
        <end position="76"/>
    </location>
</feature>
<name>A0A453DZW0_AEGTS</name>
<evidence type="ECO:0000256" key="1">
    <source>
        <dbReference type="SAM" id="MobiDB-lite"/>
    </source>
</evidence>
<evidence type="ECO:0000313" key="2">
    <source>
        <dbReference type="EnsemblPlants" id="AET3Gv20170700.1"/>
    </source>
</evidence>
<reference evidence="2" key="3">
    <citation type="journal article" date="2017" name="Nature">
        <title>Genome sequence of the progenitor of the wheat D genome Aegilops tauschii.</title>
        <authorList>
            <person name="Luo M.C."/>
            <person name="Gu Y.Q."/>
            <person name="Puiu D."/>
            <person name="Wang H."/>
            <person name="Twardziok S.O."/>
            <person name="Deal K.R."/>
            <person name="Huo N."/>
            <person name="Zhu T."/>
            <person name="Wang L."/>
            <person name="Wang Y."/>
            <person name="McGuire P.E."/>
            <person name="Liu S."/>
            <person name="Long H."/>
            <person name="Ramasamy R.K."/>
            <person name="Rodriguez J.C."/>
            <person name="Van S.L."/>
            <person name="Yuan L."/>
            <person name="Wang Z."/>
            <person name="Xia Z."/>
            <person name="Xiao L."/>
            <person name="Anderson O.D."/>
            <person name="Ouyang S."/>
            <person name="Liang Y."/>
            <person name="Zimin A.V."/>
            <person name="Pertea G."/>
            <person name="Qi P."/>
            <person name="Bennetzen J.L."/>
            <person name="Dai X."/>
            <person name="Dawson M.W."/>
            <person name="Muller H.G."/>
            <person name="Kugler K."/>
            <person name="Rivarola-Duarte L."/>
            <person name="Spannagl M."/>
            <person name="Mayer K.F.X."/>
            <person name="Lu F.H."/>
            <person name="Bevan M.W."/>
            <person name="Leroy P."/>
            <person name="Li P."/>
            <person name="You F.M."/>
            <person name="Sun Q."/>
            <person name="Liu Z."/>
            <person name="Lyons E."/>
            <person name="Wicker T."/>
            <person name="Salzberg S.L."/>
            <person name="Devos K.M."/>
            <person name="Dvorak J."/>
        </authorList>
    </citation>
    <scope>NUCLEOTIDE SEQUENCE [LARGE SCALE GENOMIC DNA]</scope>
    <source>
        <strain evidence="2">cv. AL8/78</strain>
    </source>
</reference>
<organism evidence="2 3">
    <name type="scientific">Aegilops tauschii subsp. strangulata</name>
    <name type="common">Goatgrass</name>
    <dbReference type="NCBI Taxonomy" id="200361"/>
    <lineage>
        <taxon>Eukaryota</taxon>
        <taxon>Viridiplantae</taxon>
        <taxon>Streptophyta</taxon>
        <taxon>Embryophyta</taxon>
        <taxon>Tracheophyta</taxon>
        <taxon>Spermatophyta</taxon>
        <taxon>Magnoliopsida</taxon>
        <taxon>Liliopsida</taxon>
        <taxon>Poales</taxon>
        <taxon>Poaceae</taxon>
        <taxon>BOP clade</taxon>
        <taxon>Pooideae</taxon>
        <taxon>Triticodae</taxon>
        <taxon>Triticeae</taxon>
        <taxon>Triticinae</taxon>
        <taxon>Aegilops</taxon>
    </lineage>
</organism>
<dbReference type="EnsemblPlants" id="AET3Gv20170700.1">
    <property type="protein sequence ID" value="AET3Gv20170700.1"/>
    <property type="gene ID" value="AET3Gv20170700"/>
</dbReference>
<dbReference type="AlphaFoldDB" id="A0A453DZW0"/>
<dbReference type="Gramene" id="AET3Gv20170700.1">
    <property type="protein sequence ID" value="AET3Gv20170700.1"/>
    <property type="gene ID" value="AET3Gv20170700"/>
</dbReference>
<protein>
    <submittedName>
        <fullName evidence="2">Uncharacterized protein</fullName>
    </submittedName>
</protein>
<reference evidence="2" key="5">
    <citation type="journal article" date="2021" name="G3 (Bethesda)">
        <title>Aegilops tauschii genome assembly Aet v5.0 features greater sequence contiguity and improved annotation.</title>
        <authorList>
            <person name="Wang L."/>
            <person name="Zhu T."/>
            <person name="Rodriguez J.C."/>
            <person name="Deal K.R."/>
            <person name="Dubcovsky J."/>
            <person name="McGuire P.E."/>
            <person name="Lux T."/>
            <person name="Spannagl M."/>
            <person name="Mayer K.F.X."/>
            <person name="Baldrich P."/>
            <person name="Meyers B.C."/>
            <person name="Huo N."/>
            <person name="Gu Y.Q."/>
            <person name="Zhou H."/>
            <person name="Devos K.M."/>
            <person name="Bennetzen J.L."/>
            <person name="Unver T."/>
            <person name="Budak H."/>
            <person name="Gulick P.J."/>
            <person name="Galiba G."/>
            <person name="Kalapos B."/>
            <person name="Nelson D.R."/>
            <person name="Li P."/>
            <person name="You F.M."/>
            <person name="Luo M.C."/>
            <person name="Dvorak J."/>
        </authorList>
    </citation>
    <scope>NUCLEOTIDE SEQUENCE [LARGE SCALE GENOMIC DNA]</scope>
    <source>
        <strain evidence="2">cv. AL8/78</strain>
    </source>
</reference>